<organism evidence="1 2">
    <name type="scientific">Schistosoma margrebowiei</name>
    <dbReference type="NCBI Taxonomy" id="48269"/>
    <lineage>
        <taxon>Eukaryota</taxon>
        <taxon>Metazoa</taxon>
        <taxon>Spiralia</taxon>
        <taxon>Lophotrochozoa</taxon>
        <taxon>Platyhelminthes</taxon>
        <taxon>Trematoda</taxon>
        <taxon>Digenea</taxon>
        <taxon>Strigeidida</taxon>
        <taxon>Schistosomatoidea</taxon>
        <taxon>Schistosomatidae</taxon>
        <taxon>Schistosoma</taxon>
    </lineage>
</organism>
<sequence length="80" mass="8982">MGQGLELHDFISLFIEVFDFLLLLLCTVRHGWGVGQVLIANFFSTFLVNDSLFLLEVCKIFEGISTADDLFTLPILNGDE</sequence>
<name>A0A183N228_9TREM</name>
<accession>A0A183N228</accession>
<dbReference type="Proteomes" id="UP000277204">
    <property type="component" value="Unassembled WGS sequence"/>
</dbReference>
<proteinExistence type="predicted"/>
<dbReference type="AlphaFoldDB" id="A0A183N228"/>
<evidence type="ECO:0000313" key="2">
    <source>
        <dbReference type="Proteomes" id="UP000277204"/>
    </source>
</evidence>
<keyword evidence="2" id="KW-1185">Reference proteome</keyword>
<dbReference type="EMBL" id="UZAI01019121">
    <property type="protein sequence ID" value="VDP42992.1"/>
    <property type="molecule type" value="Genomic_DNA"/>
</dbReference>
<reference evidence="1 2" key="1">
    <citation type="submission" date="2018-11" db="EMBL/GenBank/DDBJ databases">
        <authorList>
            <consortium name="Pathogen Informatics"/>
        </authorList>
    </citation>
    <scope>NUCLEOTIDE SEQUENCE [LARGE SCALE GENOMIC DNA]</scope>
    <source>
        <strain evidence="1 2">Zambia</strain>
    </source>
</reference>
<evidence type="ECO:0000313" key="1">
    <source>
        <dbReference type="EMBL" id="VDP42992.1"/>
    </source>
</evidence>
<protein>
    <submittedName>
        <fullName evidence="1">Uncharacterized protein</fullName>
    </submittedName>
</protein>
<gene>
    <name evidence="1" type="ORF">SMRZ_LOCUS22353</name>
</gene>